<organism evidence="2 3">
    <name type="scientific">Tetrahymena thermophila (strain SB210)</name>
    <dbReference type="NCBI Taxonomy" id="312017"/>
    <lineage>
        <taxon>Eukaryota</taxon>
        <taxon>Sar</taxon>
        <taxon>Alveolata</taxon>
        <taxon>Ciliophora</taxon>
        <taxon>Intramacronucleata</taxon>
        <taxon>Oligohymenophorea</taxon>
        <taxon>Hymenostomatida</taxon>
        <taxon>Tetrahymenina</taxon>
        <taxon>Tetrahymenidae</taxon>
        <taxon>Tetrahymena</taxon>
    </lineage>
</organism>
<proteinExistence type="predicted"/>
<dbReference type="AlphaFoldDB" id="I7LTW7"/>
<sequence>MGACGTKAKMPKNVKKNNQDKYQEKETNDNNPADLEDYVIPQDFEQKIEFLCSQKFNKHLRMRSVDTNFFYKVIVESNITNNPELEKAIINVREKIRQKNEQITRNVDNKGSTCIQVISEYHNKIKDFDFKGLLAMMLQDKCTDNQIPPLIEKVLTISIKCFQIVLSILLCTDQESIEKWWNINKDNQNITEEFFAEILDIHKQLSLKNEQHQQVISMLASRRVTKELVLFNEDKTKNISSNSNKPNSNSNVEEQNLKDMANSYLNQLYGGVQPNATSQPELKNENSQDIKSYVCSYLKNLYSQSYKQLENIENIENIYDIDLETNHKALDCINYSLIPQNVQKKQMYMLRKD</sequence>
<dbReference type="RefSeq" id="XP_001007671.1">
    <property type="nucleotide sequence ID" value="XM_001007671.1"/>
</dbReference>
<evidence type="ECO:0000313" key="3">
    <source>
        <dbReference type="Proteomes" id="UP000009168"/>
    </source>
</evidence>
<reference evidence="3" key="1">
    <citation type="journal article" date="2006" name="PLoS Biol.">
        <title>Macronuclear genome sequence of the ciliate Tetrahymena thermophila, a model eukaryote.</title>
        <authorList>
            <person name="Eisen J.A."/>
            <person name="Coyne R.S."/>
            <person name="Wu M."/>
            <person name="Wu D."/>
            <person name="Thiagarajan M."/>
            <person name="Wortman J.R."/>
            <person name="Badger J.H."/>
            <person name="Ren Q."/>
            <person name="Amedeo P."/>
            <person name="Jones K.M."/>
            <person name="Tallon L.J."/>
            <person name="Delcher A.L."/>
            <person name="Salzberg S.L."/>
            <person name="Silva J.C."/>
            <person name="Haas B.J."/>
            <person name="Majoros W.H."/>
            <person name="Farzad M."/>
            <person name="Carlton J.M."/>
            <person name="Smith R.K. Jr."/>
            <person name="Garg J."/>
            <person name="Pearlman R.E."/>
            <person name="Karrer K.M."/>
            <person name="Sun L."/>
            <person name="Manning G."/>
            <person name="Elde N.C."/>
            <person name="Turkewitz A.P."/>
            <person name="Asai D.J."/>
            <person name="Wilkes D.E."/>
            <person name="Wang Y."/>
            <person name="Cai H."/>
            <person name="Collins K."/>
            <person name="Stewart B.A."/>
            <person name="Lee S.R."/>
            <person name="Wilamowska K."/>
            <person name="Weinberg Z."/>
            <person name="Ruzzo W.L."/>
            <person name="Wloga D."/>
            <person name="Gaertig J."/>
            <person name="Frankel J."/>
            <person name="Tsao C.-C."/>
            <person name="Gorovsky M.A."/>
            <person name="Keeling P.J."/>
            <person name="Waller R.F."/>
            <person name="Patron N.J."/>
            <person name="Cherry J.M."/>
            <person name="Stover N.A."/>
            <person name="Krieger C.J."/>
            <person name="del Toro C."/>
            <person name="Ryder H.F."/>
            <person name="Williamson S.C."/>
            <person name="Barbeau R.A."/>
            <person name="Hamilton E.P."/>
            <person name="Orias E."/>
        </authorList>
    </citation>
    <scope>NUCLEOTIDE SEQUENCE [LARGE SCALE GENOMIC DNA]</scope>
    <source>
        <strain evidence="3">SB210</strain>
    </source>
</reference>
<name>I7LTW7_TETTS</name>
<gene>
    <name evidence="2" type="ORF">TTHERM_00059390</name>
</gene>
<dbReference type="KEGG" id="tet:TTHERM_00059390"/>
<accession>I7LTW7</accession>
<dbReference type="HOGENOM" id="CLU_786408_0_0_1"/>
<dbReference type="Proteomes" id="UP000009168">
    <property type="component" value="Unassembled WGS sequence"/>
</dbReference>
<keyword evidence="3" id="KW-1185">Reference proteome</keyword>
<dbReference type="GeneID" id="7841885"/>
<evidence type="ECO:0000256" key="1">
    <source>
        <dbReference type="SAM" id="MobiDB-lite"/>
    </source>
</evidence>
<feature type="compositionally biased region" description="Basic and acidic residues" evidence="1">
    <location>
        <begin position="17"/>
        <end position="28"/>
    </location>
</feature>
<protein>
    <submittedName>
        <fullName evidence="2">Uncharacterized protein</fullName>
    </submittedName>
</protein>
<dbReference type="InParanoid" id="I7LTW7"/>
<evidence type="ECO:0000313" key="2">
    <source>
        <dbReference type="EMBL" id="EAR87426.1"/>
    </source>
</evidence>
<dbReference type="EMBL" id="GG662853">
    <property type="protein sequence ID" value="EAR87426.1"/>
    <property type="molecule type" value="Genomic_DNA"/>
</dbReference>
<feature type="region of interest" description="Disordered" evidence="1">
    <location>
        <begin position="1"/>
        <end position="34"/>
    </location>
</feature>